<dbReference type="Pfam" id="PF00213">
    <property type="entry name" value="OSCP"/>
    <property type="match status" value="1"/>
</dbReference>
<evidence type="ECO:0000256" key="4">
    <source>
        <dbReference type="ARBA" id="ARBA00023065"/>
    </source>
</evidence>
<dbReference type="GO" id="GO:0046933">
    <property type="term" value="F:proton-transporting ATP synthase activity, rotational mechanism"/>
    <property type="evidence" value="ECO:0007669"/>
    <property type="project" value="UniProtKB-UniRule"/>
</dbReference>
<dbReference type="InterPro" id="IPR026015">
    <property type="entry name" value="ATP_synth_OSCP/delta_N_sf"/>
</dbReference>
<dbReference type="PRINTS" id="PR00125">
    <property type="entry name" value="ATPASEDELTA"/>
</dbReference>
<evidence type="ECO:0000256" key="1">
    <source>
        <dbReference type="ARBA" id="ARBA00004370"/>
    </source>
</evidence>
<comment type="subcellular location">
    <subcellularLocation>
        <location evidence="7">Cell membrane</location>
        <topology evidence="7">Peripheral membrane protein</topology>
    </subcellularLocation>
    <subcellularLocation>
        <location evidence="1">Membrane</location>
    </subcellularLocation>
</comment>
<evidence type="ECO:0000256" key="3">
    <source>
        <dbReference type="ARBA" id="ARBA00022781"/>
    </source>
</evidence>
<dbReference type="HAMAP" id="MF_01416">
    <property type="entry name" value="ATP_synth_delta_bact"/>
    <property type="match status" value="1"/>
</dbReference>
<dbReference type="AlphaFoldDB" id="A0A1I0CAE9"/>
<keyword evidence="7" id="KW-1003">Cell membrane</keyword>
<evidence type="ECO:0000313" key="9">
    <source>
        <dbReference type="Proteomes" id="UP000243819"/>
    </source>
</evidence>
<dbReference type="STRING" id="1120990.SAMN03080614_106510"/>
<keyword evidence="4 7" id="KW-0406">Ion transport</keyword>
<evidence type="ECO:0000256" key="6">
    <source>
        <dbReference type="ARBA" id="ARBA00023310"/>
    </source>
</evidence>
<evidence type="ECO:0000256" key="7">
    <source>
        <dbReference type="HAMAP-Rule" id="MF_01416"/>
    </source>
</evidence>
<comment type="function">
    <text evidence="7">This protein is part of the stalk that links CF(0) to CF(1). It either transmits conformational changes from CF(0) to CF(1) or is implicated in proton conduction.</text>
</comment>
<dbReference type="OrthoDB" id="9802471at2"/>
<keyword evidence="3 7" id="KW-0375">Hydrogen ion transport</keyword>
<keyword evidence="9" id="KW-1185">Reference proteome</keyword>
<keyword evidence="6 7" id="KW-0066">ATP synthesis</keyword>
<evidence type="ECO:0000256" key="2">
    <source>
        <dbReference type="ARBA" id="ARBA00022448"/>
    </source>
</evidence>
<comment type="similarity">
    <text evidence="7">Belongs to the ATPase delta chain family.</text>
</comment>
<evidence type="ECO:0000313" key="8">
    <source>
        <dbReference type="EMBL" id="SET16477.1"/>
    </source>
</evidence>
<name>A0A1I0CAE9_9FIRM</name>
<dbReference type="Gene3D" id="1.10.520.20">
    <property type="entry name" value="N-terminal domain of the delta subunit of the F1F0-ATP synthase"/>
    <property type="match status" value="1"/>
</dbReference>
<dbReference type="EMBL" id="FOIF01000065">
    <property type="protein sequence ID" value="SET16477.1"/>
    <property type="molecule type" value="Genomic_DNA"/>
</dbReference>
<gene>
    <name evidence="7" type="primary">atpH</name>
    <name evidence="8" type="ORF">SAMN03080614_106510</name>
</gene>
<dbReference type="RefSeq" id="WP_091351433.1">
    <property type="nucleotide sequence ID" value="NZ_FOIF01000065.1"/>
</dbReference>
<accession>A0A1I0CAE9</accession>
<dbReference type="InterPro" id="IPR000711">
    <property type="entry name" value="ATPase_OSCP/dsu"/>
</dbReference>
<protein>
    <recommendedName>
        <fullName evidence="7">ATP synthase subunit delta</fullName>
    </recommendedName>
    <alternativeName>
        <fullName evidence="7">ATP synthase F(1) sector subunit delta</fullName>
    </alternativeName>
    <alternativeName>
        <fullName evidence="7">F-type ATPase subunit delta</fullName>
        <shortName evidence="7">F-ATPase subunit delta</shortName>
    </alternativeName>
</protein>
<keyword evidence="2 7" id="KW-0813">Transport</keyword>
<sequence length="187" mass="21155">MKSTIANRYALGLFKIAEENNLVDRITEDCLFLMEVFNTTPELQRIFENPKISKEDKLSLINQGLKDNLHQHTIAFIALMVEKGRASQIKDSLASYVNLAEKAKGLINVEVTTAIELDEEQIQRLREGLIKMTRKEINIKSIKDPSILGGVIIKLGNKVIDGSIKHQIDKIKDSLLKAQVMEVEVRE</sequence>
<reference evidence="9" key="1">
    <citation type="submission" date="2016-10" db="EMBL/GenBank/DDBJ databases">
        <authorList>
            <person name="Varghese N."/>
            <person name="Submissions S."/>
        </authorList>
    </citation>
    <scope>NUCLEOTIDE SEQUENCE [LARGE SCALE GENOMIC DNA]</scope>
    <source>
        <strain evidence="9">DSM 13577</strain>
    </source>
</reference>
<evidence type="ECO:0000256" key="5">
    <source>
        <dbReference type="ARBA" id="ARBA00023136"/>
    </source>
</evidence>
<dbReference type="Proteomes" id="UP000243819">
    <property type="component" value="Unassembled WGS sequence"/>
</dbReference>
<dbReference type="GO" id="GO:0005886">
    <property type="term" value="C:plasma membrane"/>
    <property type="evidence" value="ECO:0007669"/>
    <property type="project" value="UniProtKB-SubCell"/>
</dbReference>
<keyword evidence="7" id="KW-0139">CF(1)</keyword>
<dbReference type="PANTHER" id="PTHR11910">
    <property type="entry name" value="ATP SYNTHASE DELTA CHAIN"/>
    <property type="match status" value="1"/>
</dbReference>
<dbReference type="NCBIfam" id="TIGR01145">
    <property type="entry name" value="ATP_synt_delta"/>
    <property type="match status" value="1"/>
</dbReference>
<comment type="function">
    <text evidence="7">F(1)F(0) ATP synthase produces ATP from ADP in the presence of a proton or sodium gradient. F-type ATPases consist of two structural domains, F(1) containing the extramembraneous catalytic core and F(0) containing the membrane proton channel, linked together by a central stalk and a peripheral stalk. During catalysis, ATP synthesis in the catalytic domain of F(1) is coupled via a rotary mechanism of the central stalk subunits to proton translocation.</text>
</comment>
<keyword evidence="5 7" id="KW-0472">Membrane</keyword>
<proteinExistence type="inferred from homology"/>
<dbReference type="SUPFAM" id="SSF47928">
    <property type="entry name" value="N-terminal domain of the delta subunit of the F1F0-ATP synthase"/>
    <property type="match status" value="1"/>
</dbReference>
<organism evidence="8 9">
    <name type="scientific">Anaerobranca gottschalkii DSM 13577</name>
    <dbReference type="NCBI Taxonomy" id="1120990"/>
    <lineage>
        <taxon>Bacteria</taxon>
        <taxon>Bacillati</taxon>
        <taxon>Bacillota</taxon>
        <taxon>Clostridia</taxon>
        <taxon>Eubacteriales</taxon>
        <taxon>Proteinivoracaceae</taxon>
        <taxon>Anaerobranca</taxon>
    </lineage>
</organism>
<dbReference type="GO" id="GO:0045259">
    <property type="term" value="C:proton-transporting ATP synthase complex"/>
    <property type="evidence" value="ECO:0007669"/>
    <property type="project" value="UniProtKB-KW"/>
</dbReference>